<gene>
    <name evidence="2" type="ORF">GH754_01555</name>
</gene>
<evidence type="ECO:0000313" key="3">
    <source>
        <dbReference type="Proteomes" id="UP000480185"/>
    </source>
</evidence>
<evidence type="ECO:0000313" key="2">
    <source>
        <dbReference type="EMBL" id="MRG85009.1"/>
    </source>
</evidence>
<dbReference type="AlphaFoldDB" id="A0A6G1X245"/>
<reference evidence="2 3" key="1">
    <citation type="submission" date="2019-11" db="EMBL/GenBank/DDBJ databases">
        <authorList>
            <person name="Li J."/>
        </authorList>
    </citation>
    <scope>NUCLEOTIDE SEQUENCE [LARGE SCALE GENOMIC DNA]</scope>
    <source>
        <strain evidence="2 3">J4</strain>
    </source>
</reference>
<dbReference type="InterPro" id="IPR011528">
    <property type="entry name" value="NERD"/>
</dbReference>
<dbReference type="OrthoDB" id="2164794at2"/>
<accession>A0A6G1X245</accession>
<sequence>MPEPYKCRTESPELLAMRSLNNRMNLPPKDKQHYFNLRKGYEGEVKFDSYTEKLQCDCIILNDLLLRVNSTTFQIDSLIITLDRVFLYEVKNFKGDYYYDSDLLYKKPKIEVINPLLQLQRSESLLRQLLLSLGFNLPIDSSVVFINPEFTLYQAPLNEPFIFSTQLNHYFKQQNTISTKIDSKHKMLADQLVSLHMADSPFTQVAPYEYNRLRKGISCLNCDSFSLSIEGQKCVCKECGYVEVVAAAVMRCVHEFNMLFPKQEITTNIIHDWCQVVNSKKRIRRILASHFNRIGVHRWTLVVLQASFLSLTRPMRDNSRRKSPCFVVHRTL</sequence>
<name>A0A6G1X245_9BACI</name>
<evidence type="ECO:0000259" key="1">
    <source>
        <dbReference type="PROSITE" id="PS50965"/>
    </source>
</evidence>
<protein>
    <submittedName>
        <fullName evidence="2">NERD domain-containing protein</fullName>
    </submittedName>
</protein>
<comment type="caution">
    <text evidence="2">The sequence shown here is derived from an EMBL/GenBank/DDBJ whole genome shotgun (WGS) entry which is preliminary data.</text>
</comment>
<organism evidence="2 3">
    <name type="scientific">Salinibacillus xinjiangensis</name>
    <dbReference type="NCBI Taxonomy" id="1229268"/>
    <lineage>
        <taxon>Bacteria</taxon>
        <taxon>Bacillati</taxon>
        <taxon>Bacillota</taxon>
        <taxon>Bacilli</taxon>
        <taxon>Bacillales</taxon>
        <taxon>Bacillaceae</taxon>
        <taxon>Salinibacillus</taxon>
    </lineage>
</organism>
<dbReference type="Proteomes" id="UP000480185">
    <property type="component" value="Unassembled WGS sequence"/>
</dbReference>
<dbReference type="Pfam" id="PF08378">
    <property type="entry name" value="NERD"/>
    <property type="match status" value="1"/>
</dbReference>
<feature type="domain" description="NERD" evidence="1">
    <location>
        <begin position="39"/>
        <end position="149"/>
    </location>
</feature>
<keyword evidence="3" id="KW-1185">Reference proteome</keyword>
<dbReference type="EMBL" id="WJNH01000001">
    <property type="protein sequence ID" value="MRG85009.1"/>
    <property type="molecule type" value="Genomic_DNA"/>
</dbReference>
<proteinExistence type="predicted"/>
<dbReference type="PROSITE" id="PS50965">
    <property type="entry name" value="NERD"/>
    <property type="match status" value="1"/>
</dbReference>